<feature type="compositionally biased region" description="Basic and acidic residues" evidence="1">
    <location>
        <begin position="117"/>
        <end position="132"/>
    </location>
</feature>
<feature type="transmembrane region" description="Helical" evidence="2">
    <location>
        <begin position="6"/>
        <end position="24"/>
    </location>
</feature>
<feature type="compositionally biased region" description="Low complexity" evidence="1">
    <location>
        <begin position="133"/>
        <end position="148"/>
    </location>
</feature>
<feature type="region of interest" description="Disordered" evidence="1">
    <location>
        <begin position="99"/>
        <end position="148"/>
    </location>
</feature>
<dbReference type="EMBL" id="CP000942">
    <property type="protein sequence ID" value="ACA32842.1"/>
    <property type="molecule type" value="Genomic_DNA"/>
</dbReference>
<protein>
    <submittedName>
        <fullName evidence="3">Uncharacterized protein</fullName>
    </submittedName>
</protein>
<dbReference type="RefSeq" id="WP_006688695.1">
    <property type="nucleotide sequence ID" value="NC_010503.1"/>
</dbReference>
<evidence type="ECO:0000313" key="4">
    <source>
        <dbReference type="Proteomes" id="UP000002162"/>
    </source>
</evidence>
<organism evidence="3 4">
    <name type="scientific">Ureaplasma parvum serovar 3 (strain ATCC 27815 / 27 / NCTC 11736)</name>
    <dbReference type="NCBI Taxonomy" id="505682"/>
    <lineage>
        <taxon>Bacteria</taxon>
        <taxon>Bacillati</taxon>
        <taxon>Mycoplasmatota</taxon>
        <taxon>Mycoplasmoidales</taxon>
        <taxon>Mycoplasmoidaceae</taxon>
        <taxon>Ureaplasma</taxon>
    </lineage>
</organism>
<dbReference type="KEGG" id="upa:UPA3_0534"/>
<dbReference type="AlphaFoldDB" id="A0A2C9DY82"/>
<keyword evidence="2" id="KW-0472">Membrane</keyword>
<dbReference type="HOGENOM" id="CLU_1034209_0_0_14"/>
<evidence type="ECO:0000256" key="1">
    <source>
        <dbReference type="SAM" id="MobiDB-lite"/>
    </source>
</evidence>
<dbReference type="Pfam" id="PF17533">
    <property type="entry name" value="DUF5452"/>
    <property type="match status" value="1"/>
</dbReference>
<name>A0A2C9DY82_UREP2</name>
<dbReference type="Proteomes" id="UP000002162">
    <property type="component" value="Chromosome"/>
</dbReference>
<accession>A0A2C9DY82</accession>
<keyword evidence="2" id="KW-0812">Transmembrane</keyword>
<reference evidence="3 4" key="1">
    <citation type="submission" date="2008-02" db="EMBL/GenBank/DDBJ databases">
        <title>Genome sequence of Ureaplasma parvum serovar 3.</title>
        <authorList>
            <person name="Methe B.A."/>
            <person name="Glass J."/>
            <person name="Waites K."/>
            <person name="Shrivastava S."/>
        </authorList>
    </citation>
    <scope>NUCLEOTIDE SEQUENCE [LARGE SCALE GENOMIC DNA]</scope>
    <source>
        <strain evidence="4">ATCC 27815 / 27 / NCTC 11736</strain>
    </source>
</reference>
<gene>
    <name evidence="3" type="ordered locus">UPA3_0534</name>
</gene>
<proteinExistence type="predicted"/>
<dbReference type="InterPro" id="IPR035219">
    <property type="entry name" value="DUF5452"/>
</dbReference>
<evidence type="ECO:0000313" key="3">
    <source>
        <dbReference type="EMBL" id="ACA32842.1"/>
    </source>
</evidence>
<dbReference type="GeneID" id="29672382"/>
<sequence>MIVGGIISLLIVITAIILGVILSTQNTNKISKKEPLTQIEDNINNKKQDAHKVNENITIIDKKGGIIHKKTDITKINQINQQKEILKDYLKNKEEKNKDQINNTNENLNKPIINVKNVDDKNKQENSTKLKNNDFISNNDKNNKINENNNISYEEKPFKLKRFNIINVIAKNKDLYQLLDFKTYFSNENINNDIKFNEKLFIKNIYEIVKSAISSFQEFCNIMQYIKIDIKYKFNKDAKNIIVIANWLFDNYNIKNETRYYEEFVLSIN</sequence>
<keyword evidence="2" id="KW-1133">Transmembrane helix</keyword>
<evidence type="ECO:0000256" key="2">
    <source>
        <dbReference type="SAM" id="Phobius"/>
    </source>
</evidence>